<accession>A0AA39P6Q3</accession>
<evidence type="ECO:0000313" key="2">
    <source>
        <dbReference type="Proteomes" id="UP001175228"/>
    </source>
</evidence>
<protein>
    <submittedName>
        <fullName evidence="1">Uncharacterized protein</fullName>
    </submittedName>
</protein>
<reference evidence="1" key="1">
    <citation type="submission" date="2023-06" db="EMBL/GenBank/DDBJ databases">
        <authorList>
            <consortium name="Lawrence Berkeley National Laboratory"/>
            <person name="Ahrendt S."/>
            <person name="Sahu N."/>
            <person name="Indic B."/>
            <person name="Wong-Bajracharya J."/>
            <person name="Merenyi Z."/>
            <person name="Ke H.-M."/>
            <person name="Monk M."/>
            <person name="Kocsube S."/>
            <person name="Drula E."/>
            <person name="Lipzen A."/>
            <person name="Balint B."/>
            <person name="Henrissat B."/>
            <person name="Andreopoulos B."/>
            <person name="Martin F.M."/>
            <person name="Harder C.B."/>
            <person name="Rigling D."/>
            <person name="Ford K.L."/>
            <person name="Foster G.D."/>
            <person name="Pangilinan J."/>
            <person name="Papanicolaou A."/>
            <person name="Barry K."/>
            <person name="LaButti K."/>
            <person name="Viragh M."/>
            <person name="Koriabine M."/>
            <person name="Yan M."/>
            <person name="Riley R."/>
            <person name="Champramary S."/>
            <person name="Plett K.L."/>
            <person name="Tsai I.J."/>
            <person name="Slot J."/>
            <person name="Sipos G."/>
            <person name="Plett J."/>
            <person name="Nagy L.G."/>
            <person name="Grigoriev I.V."/>
        </authorList>
    </citation>
    <scope>NUCLEOTIDE SEQUENCE</scope>
    <source>
        <strain evidence="1">HWK02</strain>
    </source>
</reference>
<name>A0AA39P6Q3_9AGAR</name>
<organism evidence="1 2">
    <name type="scientific">Armillaria luteobubalina</name>
    <dbReference type="NCBI Taxonomy" id="153913"/>
    <lineage>
        <taxon>Eukaryota</taxon>
        <taxon>Fungi</taxon>
        <taxon>Dikarya</taxon>
        <taxon>Basidiomycota</taxon>
        <taxon>Agaricomycotina</taxon>
        <taxon>Agaricomycetes</taxon>
        <taxon>Agaricomycetidae</taxon>
        <taxon>Agaricales</taxon>
        <taxon>Marasmiineae</taxon>
        <taxon>Physalacriaceae</taxon>
        <taxon>Armillaria</taxon>
    </lineage>
</organism>
<comment type="caution">
    <text evidence="1">The sequence shown here is derived from an EMBL/GenBank/DDBJ whole genome shotgun (WGS) entry which is preliminary data.</text>
</comment>
<sequence>PTFAGETAGLPFISSLRSHSSHSLEVYAPFCFRAKARSCRILLIYNGCSQEDCPFELSYRGFSRKFPIGGREMAVSSRFSSFPVFPSTCSTRSASASPFPGNVRQHLNQDLVLSQCDSTRAGYPIHTLDVSNVKQITVGSTGAIRQSYVGVLQISRW</sequence>
<dbReference type="Proteomes" id="UP001175228">
    <property type="component" value="Unassembled WGS sequence"/>
</dbReference>
<gene>
    <name evidence="1" type="ORF">EDD18DRAFT_1208535</name>
</gene>
<dbReference type="EMBL" id="JAUEPU010000095">
    <property type="protein sequence ID" value="KAK0478591.1"/>
    <property type="molecule type" value="Genomic_DNA"/>
</dbReference>
<proteinExistence type="predicted"/>
<evidence type="ECO:0000313" key="1">
    <source>
        <dbReference type="EMBL" id="KAK0478591.1"/>
    </source>
</evidence>
<feature type="non-terminal residue" evidence="1">
    <location>
        <position position="157"/>
    </location>
</feature>
<keyword evidence="2" id="KW-1185">Reference proteome</keyword>
<dbReference type="AlphaFoldDB" id="A0AA39P6Q3"/>